<dbReference type="EMBL" id="CP111012">
    <property type="protein sequence ID" value="WAQ93816.1"/>
    <property type="molecule type" value="Genomic_DNA"/>
</dbReference>
<protein>
    <submittedName>
        <fullName evidence="2">Uncharacterized protein</fullName>
    </submittedName>
</protein>
<feature type="compositionally biased region" description="Polar residues" evidence="1">
    <location>
        <begin position="239"/>
        <end position="259"/>
    </location>
</feature>
<feature type="compositionally biased region" description="Polar residues" evidence="1">
    <location>
        <begin position="20"/>
        <end position="29"/>
    </location>
</feature>
<evidence type="ECO:0000313" key="3">
    <source>
        <dbReference type="Proteomes" id="UP001164746"/>
    </source>
</evidence>
<keyword evidence="3" id="KW-1185">Reference proteome</keyword>
<name>A0ABY7DB34_MYAAR</name>
<feature type="region of interest" description="Disordered" evidence="1">
    <location>
        <begin position="530"/>
        <end position="630"/>
    </location>
</feature>
<feature type="compositionally biased region" description="Polar residues" evidence="1">
    <location>
        <begin position="564"/>
        <end position="574"/>
    </location>
</feature>
<evidence type="ECO:0000313" key="2">
    <source>
        <dbReference type="EMBL" id="WAQ93816.1"/>
    </source>
</evidence>
<feature type="region of interest" description="Disordered" evidence="1">
    <location>
        <begin position="337"/>
        <end position="356"/>
    </location>
</feature>
<reference evidence="2" key="1">
    <citation type="submission" date="2022-11" db="EMBL/GenBank/DDBJ databases">
        <title>Centuries of genome instability and evolution in soft-shell clam transmissible cancer (bioRxiv).</title>
        <authorList>
            <person name="Hart S.F.M."/>
            <person name="Yonemitsu M.A."/>
            <person name="Giersch R.M."/>
            <person name="Beal B.F."/>
            <person name="Arriagada G."/>
            <person name="Davis B.W."/>
            <person name="Ostrander E.A."/>
            <person name="Goff S.P."/>
            <person name="Metzger M.J."/>
        </authorList>
    </citation>
    <scope>NUCLEOTIDE SEQUENCE</scope>
    <source>
        <strain evidence="2">MELC-2E11</strain>
        <tissue evidence="2">Siphon/mantle</tissue>
    </source>
</reference>
<feature type="region of interest" description="Disordered" evidence="1">
    <location>
        <begin position="645"/>
        <end position="697"/>
    </location>
</feature>
<feature type="region of interest" description="Disordered" evidence="1">
    <location>
        <begin position="196"/>
        <end position="259"/>
    </location>
</feature>
<dbReference type="Proteomes" id="UP001164746">
    <property type="component" value="Chromosome 1"/>
</dbReference>
<feature type="region of interest" description="Disordered" evidence="1">
    <location>
        <begin position="1"/>
        <end position="60"/>
    </location>
</feature>
<evidence type="ECO:0000256" key="1">
    <source>
        <dbReference type="SAM" id="MobiDB-lite"/>
    </source>
</evidence>
<feature type="compositionally biased region" description="Basic and acidic residues" evidence="1">
    <location>
        <begin position="665"/>
        <end position="674"/>
    </location>
</feature>
<gene>
    <name evidence="2" type="ORF">MAR_006287</name>
</gene>
<feature type="compositionally biased region" description="Polar residues" evidence="1">
    <location>
        <begin position="530"/>
        <end position="554"/>
    </location>
</feature>
<accession>A0ABY7DB34</accession>
<organism evidence="2 3">
    <name type="scientific">Mya arenaria</name>
    <name type="common">Soft-shell clam</name>
    <dbReference type="NCBI Taxonomy" id="6604"/>
    <lineage>
        <taxon>Eukaryota</taxon>
        <taxon>Metazoa</taxon>
        <taxon>Spiralia</taxon>
        <taxon>Lophotrochozoa</taxon>
        <taxon>Mollusca</taxon>
        <taxon>Bivalvia</taxon>
        <taxon>Autobranchia</taxon>
        <taxon>Heteroconchia</taxon>
        <taxon>Euheterodonta</taxon>
        <taxon>Imparidentia</taxon>
        <taxon>Neoheterodontei</taxon>
        <taxon>Myida</taxon>
        <taxon>Myoidea</taxon>
        <taxon>Myidae</taxon>
        <taxon>Mya</taxon>
    </lineage>
</organism>
<sequence length="789" mass="85552">MASKENVPPVSTRKSKLPVPTSQLKSGASQRGIKRDLSPSSGPSAVKRSPIGAHRRVLGELPNDQRQIVKAHHNLKRAVSGTGSKARKKVAFETSSKTRKPILKEARKQTAKGKNVLDEQKGVHFERDDAALASIMNETGIVLPQNNSVPVTRHTLAATPRRTCDDFLQRNAPPASPASIGRQSLPASRHLSNTISNPFAVPSRPSLVSQGPARVQRELSIPETPKNPFDIPAGAGRKFSTSNTATFGRESLNNGNGQNSASFKRFSLAGRTPLNGCGDSFGAGRVSLSAVTPQRVLISKNDGDAITSSTVPIGRFSLAASTPMRILKEVKEDDISGSDSVFRSHSKPPPFSVGRFSVSAQTPQRVLKNKRDNKDKFESIGDGSVFEKSIINSTDKRKTPGISVGRFSLAAQTPQRILKTDKNGGKQINGDNTDVDPCAMGMQSLDSEAQRIPALQQFGGRVSITGRQSFASQTPGRVRKEMKNEDFDSGAIARHGGDTCGDNVVDGSSICRTDFLGNVELSIEPVDVQSISQTPKQKNPKLQASHLATPNISTPGRVPKHLAPQNQSSGTPSTPAGRVPVAPRTPQFTSGRVPKHLAPKDPSTPLTPAGRVPVEPRTPKITPDRVPRPPFIVDKKTLAQRVLVTPKMSKTLKSTTDTMPASDPSNKEDKENSCPRKAAPGSRKPLTPNTPNTDIRSFWKTKKTPNKSPIIKEVLDEDDEITAEVSDTREIDDEQETVFLGLRRKKKLTWADALAKSCIENEGEMEQVCEHLVWIRCRSYLSKLRCQNN</sequence>
<proteinExistence type="predicted"/>